<keyword evidence="6" id="KW-1185">Reference proteome</keyword>
<dbReference type="AlphaFoldDB" id="A0A0G3GZT3"/>
<evidence type="ECO:0000259" key="4">
    <source>
        <dbReference type="Pfam" id="PF00135"/>
    </source>
</evidence>
<proteinExistence type="inferred from homology"/>
<evidence type="ECO:0000256" key="1">
    <source>
        <dbReference type="ARBA" id="ARBA00005964"/>
    </source>
</evidence>
<dbReference type="InterPro" id="IPR050309">
    <property type="entry name" value="Type-B_Carboxylest/Lipase"/>
</dbReference>
<evidence type="ECO:0000313" key="5">
    <source>
        <dbReference type="EMBL" id="AKK06644.1"/>
    </source>
</evidence>
<accession>A0A0G3GZT3</accession>
<gene>
    <name evidence="5" type="ORF">CMUST_11665</name>
</gene>
<dbReference type="InterPro" id="IPR029058">
    <property type="entry name" value="AB_hydrolase_fold"/>
</dbReference>
<dbReference type="PROSITE" id="PS00122">
    <property type="entry name" value="CARBOXYLESTERASE_B_1"/>
    <property type="match status" value="1"/>
</dbReference>
<protein>
    <recommendedName>
        <fullName evidence="3">Carboxylic ester hydrolase</fullName>
        <ecNumber evidence="3">3.1.1.-</ecNumber>
    </recommendedName>
</protein>
<name>A0A0G3GZT3_9CORY</name>
<evidence type="ECO:0000256" key="3">
    <source>
        <dbReference type="RuleBase" id="RU361235"/>
    </source>
</evidence>
<evidence type="ECO:0000313" key="6">
    <source>
        <dbReference type="Proteomes" id="UP000035199"/>
    </source>
</evidence>
<feature type="domain" description="Carboxylesterase type B" evidence="4">
    <location>
        <begin position="59"/>
        <end position="196"/>
    </location>
</feature>
<dbReference type="STRING" id="571915.CMUST_11665"/>
<comment type="similarity">
    <text evidence="1 3">Belongs to the type-B carboxylesterase/lipase family.</text>
</comment>
<dbReference type="Proteomes" id="UP000035199">
    <property type="component" value="Chromosome"/>
</dbReference>
<reference evidence="6" key="2">
    <citation type="submission" date="2015-05" db="EMBL/GenBank/DDBJ databases">
        <title>Complete genome sequence of Corynebacterium mustelae DSM 45274, isolated from various tissues of a male ferret with lethal sepsis.</title>
        <authorList>
            <person name="Ruckert C."/>
            <person name="Albersmeier A."/>
            <person name="Winkler A."/>
            <person name="Tauch A."/>
        </authorList>
    </citation>
    <scope>NUCLEOTIDE SEQUENCE [LARGE SCALE GENOMIC DNA]</scope>
    <source>
        <strain evidence="6">DSM 45274</strain>
    </source>
</reference>
<dbReference type="ESTHER" id="9cory-a0a0g3gzt3">
    <property type="family name" value="Carb_B_Bacteria"/>
</dbReference>
<dbReference type="EC" id="3.1.1.-" evidence="3"/>
<keyword evidence="2 3" id="KW-0378">Hydrolase</keyword>
<dbReference type="Pfam" id="PF00135">
    <property type="entry name" value="COesterase"/>
    <property type="match status" value="1"/>
</dbReference>
<dbReference type="GO" id="GO:0016787">
    <property type="term" value="F:hydrolase activity"/>
    <property type="evidence" value="ECO:0007669"/>
    <property type="project" value="UniProtKB-KW"/>
</dbReference>
<dbReference type="PANTHER" id="PTHR11559">
    <property type="entry name" value="CARBOXYLESTERASE"/>
    <property type="match status" value="1"/>
</dbReference>
<evidence type="ECO:0000256" key="2">
    <source>
        <dbReference type="ARBA" id="ARBA00022801"/>
    </source>
</evidence>
<reference evidence="5 6" key="1">
    <citation type="journal article" date="2015" name="Genome Announc.">
        <title>Complete Genome Sequence of the Type Strain Corynebacterium mustelae DSM 45274, Isolated from Various Tissues of a Male Ferret with Lethal Sepsis.</title>
        <authorList>
            <person name="Ruckert C."/>
            <person name="Eimer J."/>
            <person name="Winkler A."/>
            <person name="Tauch A."/>
        </authorList>
    </citation>
    <scope>NUCLEOTIDE SEQUENCE [LARGE SCALE GENOMIC DNA]</scope>
    <source>
        <strain evidence="5 6">DSM 45274</strain>
    </source>
</reference>
<dbReference type="Gene3D" id="3.40.50.1820">
    <property type="entry name" value="alpha/beta hydrolase"/>
    <property type="match status" value="1"/>
</dbReference>
<dbReference type="PATRIC" id="fig|571915.4.peg.2491"/>
<dbReference type="KEGG" id="cmv:CMUST_11665"/>
<dbReference type="SUPFAM" id="SSF53474">
    <property type="entry name" value="alpha/beta-Hydrolases"/>
    <property type="match status" value="1"/>
</dbReference>
<dbReference type="InterPro" id="IPR019826">
    <property type="entry name" value="Carboxylesterase_B_AS"/>
</dbReference>
<dbReference type="InterPro" id="IPR002018">
    <property type="entry name" value="CarbesteraseB"/>
</dbReference>
<sequence length="433" mass="48194">MVVARLAFMEDSATNKLVTTCPRGICHGVSSAGVAVYPRVVYAAAPRFAASGLVETTAEPEHPLVLSITTPAHATPLSDYPVLVFIHGGAYEGGDYQEPWLNATTLSKAGIITVSVEYRTGIDGFVPFHDDTPHHYRGIDDCALALDWVQENIESFGGDPTNVTLMGHSAGAGIALWLGRKDHYKGTFRRIWALSPAFPHTSAKRRKAALRRALTAPITRTGLLKKTDEQLQRGYRRYQRFVFFDLPLGPTPFQPHELVDIPIIISCTREEMLSHNTARRLDTSWWRGIARPIFRNGFGLSGSWQPPRLSNYLGYLIGDAMIRRPVVHALEHAPGQCWAIEYRGTPTQPVVHCADIPWVFNNTELLPPGIPEINYTPAERLVDTVHQYAITFIRGTLPDWPTYRPKRSVLGIDITGEETILTDPFGYIRDSST</sequence>
<dbReference type="EMBL" id="CP011542">
    <property type="protein sequence ID" value="AKK06644.1"/>
    <property type="molecule type" value="Genomic_DNA"/>
</dbReference>
<organism evidence="5 6">
    <name type="scientific">Corynebacterium mustelae</name>
    <dbReference type="NCBI Taxonomy" id="571915"/>
    <lineage>
        <taxon>Bacteria</taxon>
        <taxon>Bacillati</taxon>
        <taxon>Actinomycetota</taxon>
        <taxon>Actinomycetes</taxon>
        <taxon>Mycobacteriales</taxon>
        <taxon>Corynebacteriaceae</taxon>
        <taxon>Corynebacterium</taxon>
    </lineage>
</organism>